<organism evidence="2 3">
    <name type="scientific">Flemingia macrophylla</name>
    <dbReference type="NCBI Taxonomy" id="520843"/>
    <lineage>
        <taxon>Eukaryota</taxon>
        <taxon>Viridiplantae</taxon>
        <taxon>Streptophyta</taxon>
        <taxon>Embryophyta</taxon>
        <taxon>Tracheophyta</taxon>
        <taxon>Spermatophyta</taxon>
        <taxon>Magnoliopsida</taxon>
        <taxon>eudicotyledons</taxon>
        <taxon>Gunneridae</taxon>
        <taxon>Pentapetalae</taxon>
        <taxon>rosids</taxon>
        <taxon>fabids</taxon>
        <taxon>Fabales</taxon>
        <taxon>Fabaceae</taxon>
        <taxon>Papilionoideae</taxon>
        <taxon>50 kb inversion clade</taxon>
        <taxon>NPAAA clade</taxon>
        <taxon>indigoferoid/millettioid clade</taxon>
        <taxon>Phaseoleae</taxon>
        <taxon>Flemingia</taxon>
    </lineage>
</organism>
<dbReference type="AlphaFoldDB" id="A0ABD1MAF9"/>
<comment type="caution">
    <text evidence="2">The sequence shown here is derived from an EMBL/GenBank/DDBJ whole genome shotgun (WGS) entry which is preliminary data.</text>
</comment>
<sequence length="137" mass="15538">MMKRCEFGLGRCKVHPNDKQTPGVCSSCLREKLSQLHNTNPIINPRSFSPNNCYDSPSSPERFSTCRVSSTSQRSRRMRRNGSHAAESASCMVGLNLKKSKSLAFATRNRIRERDRDVSGRNKDGFWSKVLKLKTKT</sequence>
<evidence type="ECO:0000313" key="2">
    <source>
        <dbReference type="EMBL" id="KAL2332746.1"/>
    </source>
</evidence>
<evidence type="ECO:0000313" key="3">
    <source>
        <dbReference type="Proteomes" id="UP001603857"/>
    </source>
</evidence>
<dbReference type="Proteomes" id="UP001603857">
    <property type="component" value="Unassembled WGS sequence"/>
</dbReference>
<dbReference type="PANTHER" id="PTHR34046:SF10">
    <property type="entry name" value="DUF740 FAMILY PROTEIN"/>
    <property type="match status" value="1"/>
</dbReference>
<protein>
    <submittedName>
        <fullName evidence="2">Uncharacterized protein</fullName>
    </submittedName>
</protein>
<evidence type="ECO:0000256" key="1">
    <source>
        <dbReference type="SAM" id="MobiDB-lite"/>
    </source>
</evidence>
<proteinExistence type="predicted"/>
<feature type="compositionally biased region" description="Polar residues" evidence="1">
    <location>
        <begin position="48"/>
        <end position="62"/>
    </location>
</feature>
<accession>A0ABD1MAF9</accession>
<dbReference type="PANTHER" id="PTHR34046">
    <property type="entry name" value="OS06G0218800 PROTEIN"/>
    <property type="match status" value="1"/>
</dbReference>
<feature type="region of interest" description="Disordered" evidence="1">
    <location>
        <begin position="48"/>
        <end position="87"/>
    </location>
</feature>
<name>A0ABD1MAF9_9FABA</name>
<gene>
    <name evidence="2" type="ORF">Fmac_013959</name>
</gene>
<dbReference type="EMBL" id="JBGMDY010000005">
    <property type="protein sequence ID" value="KAL2332746.1"/>
    <property type="molecule type" value="Genomic_DNA"/>
</dbReference>
<keyword evidence="3" id="KW-1185">Reference proteome</keyword>
<reference evidence="2 3" key="1">
    <citation type="submission" date="2024-08" db="EMBL/GenBank/DDBJ databases">
        <title>Insights into the chromosomal genome structure of Flemingia macrophylla.</title>
        <authorList>
            <person name="Ding Y."/>
            <person name="Zhao Y."/>
            <person name="Bi W."/>
            <person name="Wu M."/>
            <person name="Zhao G."/>
            <person name="Gong Y."/>
            <person name="Li W."/>
            <person name="Zhang P."/>
        </authorList>
    </citation>
    <scope>NUCLEOTIDE SEQUENCE [LARGE SCALE GENOMIC DNA]</scope>
    <source>
        <strain evidence="2">DYQJB</strain>
        <tissue evidence="2">Leaf</tissue>
    </source>
</reference>